<feature type="transmembrane region" description="Helical" evidence="6">
    <location>
        <begin position="71"/>
        <end position="89"/>
    </location>
</feature>
<protein>
    <submittedName>
        <fullName evidence="7">Uncharacterized protein</fullName>
    </submittedName>
</protein>
<dbReference type="PANTHER" id="PTHR36460">
    <property type="entry name" value="UPF0132 DOMAIN PROTEIN (AFU_ORTHOLOGUE AFUA_3G10255)"/>
    <property type="match status" value="1"/>
</dbReference>
<organism evidence="7 8">
    <name type="scientific">Basidiobolus meristosporus CBS 931.73</name>
    <dbReference type="NCBI Taxonomy" id="1314790"/>
    <lineage>
        <taxon>Eukaryota</taxon>
        <taxon>Fungi</taxon>
        <taxon>Fungi incertae sedis</taxon>
        <taxon>Zoopagomycota</taxon>
        <taxon>Entomophthoromycotina</taxon>
        <taxon>Basidiobolomycetes</taxon>
        <taxon>Basidiobolales</taxon>
        <taxon>Basidiobolaceae</taxon>
        <taxon>Basidiobolus</taxon>
    </lineage>
</organism>
<evidence type="ECO:0000313" key="7">
    <source>
        <dbReference type="EMBL" id="ORY01564.1"/>
    </source>
</evidence>
<dbReference type="AlphaFoldDB" id="A0A1Y1YUQ0"/>
<gene>
    <name evidence="7" type="ORF">K493DRAFT_334939</name>
</gene>
<comment type="subcellular location">
    <subcellularLocation>
        <location evidence="1">Membrane</location>
        <topology evidence="1">Multi-pass membrane protein</topology>
    </subcellularLocation>
</comment>
<evidence type="ECO:0000256" key="5">
    <source>
        <dbReference type="SAM" id="MobiDB-lite"/>
    </source>
</evidence>
<evidence type="ECO:0000256" key="6">
    <source>
        <dbReference type="SAM" id="Phobius"/>
    </source>
</evidence>
<evidence type="ECO:0000256" key="3">
    <source>
        <dbReference type="ARBA" id="ARBA00022989"/>
    </source>
</evidence>
<dbReference type="Proteomes" id="UP000193498">
    <property type="component" value="Unassembled WGS sequence"/>
</dbReference>
<keyword evidence="4 6" id="KW-0472">Membrane</keyword>
<evidence type="ECO:0000313" key="8">
    <source>
        <dbReference type="Proteomes" id="UP000193498"/>
    </source>
</evidence>
<name>A0A1Y1YUQ0_9FUNG</name>
<dbReference type="OrthoDB" id="5546837at2759"/>
<feature type="region of interest" description="Disordered" evidence="5">
    <location>
        <begin position="1"/>
        <end position="40"/>
    </location>
</feature>
<reference evidence="7 8" key="1">
    <citation type="submission" date="2016-07" db="EMBL/GenBank/DDBJ databases">
        <title>Pervasive Adenine N6-methylation of Active Genes in Fungi.</title>
        <authorList>
            <consortium name="DOE Joint Genome Institute"/>
            <person name="Mondo S.J."/>
            <person name="Dannebaum R.O."/>
            <person name="Kuo R.C."/>
            <person name="Labutti K."/>
            <person name="Haridas S."/>
            <person name="Kuo A."/>
            <person name="Salamov A."/>
            <person name="Ahrendt S.R."/>
            <person name="Lipzen A."/>
            <person name="Sullivan W."/>
            <person name="Andreopoulos W.B."/>
            <person name="Clum A."/>
            <person name="Lindquist E."/>
            <person name="Daum C."/>
            <person name="Ramamoorthy G.K."/>
            <person name="Gryganskyi A."/>
            <person name="Culley D."/>
            <person name="Magnuson J.K."/>
            <person name="James T.Y."/>
            <person name="O'Malley M.A."/>
            <person name="Stajich J.E."/>
            <person name="Spatafora J.W."/>
            <person name="Visel A."/>
            <person name="Grigoriev I.V."/>
        </authorList>
    </citation>
    <scope>NUCLEOTIDE SEQUENCE [LARGE SCALE GENOMIC DNA]</scope>
    <source>
        <strain evidence="7 8">CBS 931.73</strain>
    </source>
</reference>
<accession>A0A1Y1YUQ0</accession>
<dbReference type="GO" id="GO:0016020">
    <property type="term" value="C:membrane"/>
    <property type="evidence" value="ECO:0007669"/>
    <property type="project" value="UniProtKB-SubCell"/>
</dbReference>
<keyword evidence="8" id="KW-1185">Reference proteome</keyword>
<dbReference type="PANTHER" id="PTHR36460:SF1">
    <property type="entry name" value="UPF0132 DOMAIN PROTEIN (AFU_ORTHOLOGUE AFUA_3G10255)"/>
    <property type="match status" value="1"/>
</dbReference>
<evidence type="ECO:0000256" key="2">
    <source>
        <dbReference type="ARBA" id="ARBA00022692"/>
    </source>
</evidence>
<keyword evidence="3 6" id="KW-1133">Transmembrane helix</keyword>
<dbReference type="InParanoid" id="A0A1Y1YUQ0"/>
<dbReference type="EMBL" id="MCFE01000068">
    <property type="protein sequence ID" value="ORY01564.1"/>
    <property type="molecule type" value="Genomic_DNA"/>
</dbReference>
<keyword evidence="2 6" id="KW-0812">Transmembrane</keyword>
<sequence>MSSFDPANFSPYSPSPDEQKRTHSFPYDQIPSSSYQQSTQNTFSPALDSRAEEGQVKVNRFETSLKFRIDLEAAFAYVLFCFSGVFLLITEQKNDYVRFHAWQSCLAFTPLFVLQFVLAFISTTLWWMLMILEIGLAGFMGYKAYMDSASLDRFLLPYVGILAANWVDNE</sequence>
<comment type="caution">
    <text evidence="7">The sequence shown here is derived from an EMBL/GenBank/DDBJ whole genome shotgun (WGS) entry which is preliminary data.</text>
</comment>
<evidence type="ECO:0000256" key="1">
    <source>
        <dbReference type="ARBA" id="ARBA00004141"/>
    </source>
</evidence>
<proteinExistence type="predicted"/>
<feature type="compositionally biased region" description="Polar residues" evidence="5">
    <location>
        <begin position="30"/>
        <end position="40"/>
    </location>
</feature>
<evidence type="ECO:0000256" key="4">
    <source>
        <dbReference type="ARBA" id="ARBA00023136"/>
    </source>
</evidence>
<dbReference type="STRING" id="1314790.A0A1Y1YUQ0"/>